<evidence type="ECO:0000313" key="4">
    <source>
        <dbReference type="Proteomes" id="UP000319516"/>
    </source>
</evidence>
<keyword evidence="2" id="KW-1133">Transmembrane helix</keyword>
<feature type="transmembrane region" description="Helical" evidence="2">
    <location>
        <begin position="137"/>
        <end position="158"/>
    </location>
</feature>
<gene>
    <name evidence="3" type="ORF">FB467_0241</name>
</gene>
<feature type="transmembrane region" description="Helical" evidence="2">
    <location>
        <begin position="79"/>
        <end position="98"/>
    </location>
</feature>
<accession>A0A542YM63</accession>
<feature type="region of interest" description="Disordered" evidence="1">
    <location>
        <begin position="1"/>
        <end position="71"/>
    </location>
</feature>
<comment type="caution">
    <text evidence="3">The sequence shown here is derived from an EMBL/GenBank/DDBJ whole genome shotgun (WGS) entry which is preliminary data.</text>
</comment>
<organism evidence="3 4">
    <name type="scientific">Ornithinicoccus hortensis</name>
    <dbReference type="NCBI Taxonomy" id="82346"/>
    <lineage>
        <taxon>Bacteria</taxon>
        <taxon>Bacillati</taxon>
        <taxon>Actinomycetota</taxon>
        <taxon>Actinomycetes</taxon>
        <taxon>Micrococcales</taxon>
        <taxon>Intrasporangiaceae</taxon>
        <taxon>Ornithinicoccus</taxon>
    </lineage>
</organism>
<feature type="transmembrane region" description="Helical" evidence="2">
    <location>
        <begin position="110"/>
        <end position="130"/>
    </location>
</feature>
<reference evidence="3 4" key="1">
    <citation type="submission" date="2019-06" db="EMBL/GenBank/DDBJ databases">
        <title>Sequencing the genomes of 1000 actinobacteria strains.</title>
        <authorList>
            <person name="Klenk H.-P."/>
        </authorList>
    </citation>
    <scope>NUCLEOTIDE SEQUENCE [LARGE SCALE GENOMIC DNA]</scope>
    <source>
        <strain evidence="3 4">DSM 12335</strain>
    </source>
</reference>
<evidence type="ECO:0000313" key="3">
    <source>
        <dbReference type="EMBL" id="TQL49176.1"/>
    </source>
</evidence>
<proteinExistence type="predicted"/>
<keyword evidence="2" id="KW-0812">Transmembrane</keyword>
<evidence type="ECO:0000256" key="2">
    <source>
        <dbReference type="SAM" id="Phobius"/>
    </source>
</evidence>
<dbReference type="AlphaFoldDB" id="A0A542YM63"/>
<evidence type="ECO:0000256" key="1">
    <source>
        <dbReference type="SAM" id="MobiDB-lite"/>
    </source>
</evidence>
<feature type="transmembrane region" description="Helical" evidence="2">
    <location>
        <begin position="164"/>
        <end position="182"/>
    </location>
</feature>
<keyword evidence="4" id="KW-1185">Reference proteome</keyword>
<feature type="compositionally biased region" description="Low complexity" evidence="1">
    <location>
        <begin position="1"/>
        <end position="54"/>
    </location>
</feature>
<dbReference type="RefSeq" id="WP_141783464.1">
    <property type="nucleotide sequence ID" value="NZ_BAAAIK010000009.1"/>
</dbReference>
<dbReference type="EMBL" id="VFOP01000001">
    <property type="protein sequence ID" value="TQL49176.1"/>
    <property type="molecule type" value="Genomic_DNA"/>
</dbReference>
<sequence length="188" mass="18776">MPPRPQGQGDRPGWGQQPAYGQGAQGRHPGQTGPQSGQQGQSGQPGQSGPAGQSGQPGGYGAAAGSAPQTGSGTDNGTLVRIVLHALALLLVVLGISIPMDDMGTLWGDSAAWAAFAVVAAIAQGAAFFTKPALGGNGWFIGAAGAAGLLLFWTLLMLPMIQTNMAFMVTVGTACAAVAVALSPDRRL</sequence>
<protein>
    <submittedName>
        <fullName evidence="3">Uncharacterized protein</fullName>
    </submittedName>
</protein>
<keyword evidence="2" id="KW-0472">Membrane</keyword>
<dbReference type="Proteomes" id="UP000319516">
    <property type="component" value="Unassembled WGS sequence"/>
</dbReference>
<name>A0A542YM63_9MICO</name>